<keyword evidence="5 15" id="KW-0808">Transferase</keyword>
<dbReference type="InterPro" id="IPR000878">
    <property type="entry name" value="4pyrrol_Mease"/>
</dbReference>
<dbReference type="InterPro" id="IPR035996">
    <property type="entry name" value="4pyrrol_Methylase_sf"/>
</dbReference>
<feature type="active site" description="Proton donor" evidence="15 16">
    <location>
        <position position="271"/>
    </location>
</feature>
<feature type="binding site" evidence="15">
    <location>
        <begin position="302"/>
        <end position="304"/>
    </location>
    <ligand>
        <name>S-adenosyl-L-methionine</name>
        <dbReference type="ChEBI" id="CHEBI:59789"/>
    </ligand>
</feature>
<comment type="function">
    <text evidence="15">Multifunctional enzyme that catalyzes the SAM-dependent methylations of uroporphyrinogen III at position C-2 and C-7 to form precorrin-2 via precorrin-1. Then it catalyzes the NAD-dependent ring dehydrogenation of precorrin-2 to yield sirohydrochlorin. Finally, it catalyzes the ferrochelation of sirohydrochlorin to yield siroheme.</text>
</comment>
<feature type="domain" description="Siroheme synthase central" evidence="20">
    <location>
        <begin position="119"/>
        <end position="144"/>
    </location>
</feature>
<keyword evidence="11 15" id="KW-0511">Multifunctional enzyme</keyword>
<dbReference type="CDD" id="cd11642">
    <property type="entry name" value="SUMT"/>
    <property type="match status" value="1"/>
</dbReference>
<evidence type="ECO:0000256" key="2">
    <source>
        <dbReference type="ARBA" id="ARBA00005879"/>
    </source>
</evidence>
<dbReference type="NCBIfam" id="NF007922">
    <property type="entry name" value="PRK10637.1"/>
    <property type="match status" value="1"/>
</dbReference>
<dbReference type="UniPathway" id="UPA00148">
    <property type="reaction ID" value="UER00211"/>
</dbReference>
<evidence type="ECO:0000256" key="15">
    <source>
        <dbReference type="HAMAP-Rule" id="MF_01646"/>
    </source>
</evidence>
<dbReference type="UniPathway" id="UPA00262">
    <property type="reaction ID" value="UER00211"/>
</dbReference>
<reference evidence="21 22" key="1">
    <citation type="journal article" date="2014" name="PLoS Genet.">
        <title>Hidden diversity in honey bee gut symbionts detected by single-cell genomics.</title>
        <authorList>
            <person name="Engel P."/>
            <person name="Stepanauskas R."/>
            <person name="Moran N."/>
        </authorList>
    </citation>
    <scope>NUCLEOTIDE SEQUENCE [LARGE SCALE GENOMIC DNA]</scope>
    <source>
        <strain evidence="21 22">SCGC AB-598-J21</strain>
    </source>
</reference>
<comment type="caution">
    <text evidence="21">The sequence shown here is derived from an EMBL/GenBank/DDBJ whole genome shotgun (WGS) entry which is preliminary data.</text>
</comment>
<dbReference type="InterPro" id="IPR003043">
    <property type="entry name" value="Uropor_MeTrfase_CS"/>
</dbReference>
<feature type="binding site" evidence="15">
    <location>
        <position position="413"/>
    </location>
    <ligand>
        <name>S-adenosyl-L-methionine</name>
        <dbReference type="ChEBI" id="CHEBI:59789"/>
    </ligand>
</feature>
<dbReference type="HAMAP" id="MF_01646">
    <property type="entry name" value="Siroheme_synth"/>
    <property type="match status" value="1"/>
</dbReference>
<dbReference type="Gene3D" id="3.30.950.10">
    <property type="entry name" value="Methyltransferase, Cobalt-precorrin-4 Transmethylase, Domain 2"/>
    <property type="match status" value="1"/>
</dbReference>
<proteinExistence type="inferred from homology"/>
<dbReference type="Pfam" id="PF14824">
    <property type="entry name" value="Sirohm_synth_M"/>
    <property type="match status" value="1"/>
</dbReference>
<dbReference type="SUPFAM" id="SSF53790">
    <property type="entry name" value="Tetrapyrrole methylase"/>
    <property type="match status" value="1"/>
</dbReference>
<evidence type="ECO:0000256" key="10">
    <source>
        <dbReference type="ARBA" id="ARBA00023244"/>
    </source>
</evidence>
<dbReference type="Gene3D" id="3.40.50.720">
    <property type="entry name" value="NAD(P)-binding Rossmann-like Domain"/>
    <property type="match status" value="1"/>
</dbReference>
<protein>
    <recommendedName>
        <fullName evidence="15">Siroheme synthase</fullName>
    </recommendedName>
    <domain>
        <recommendedName>
            <fullName evidence="15">Uroporphyrinogen-III C-methyltransferase</fullName>
            <shortName evidence="15">Urogen III methylase</shortName>
            <ecNumber evidence="15">2.1.1.107</ecNumber>
        </recommendedName>
        <alternativeName>
            <fullName evidence="15">SUMT</fullName>
        </alternativeName>
        <alternativeName>
            <fullName evidence="15">Uroporphyrinogen III methylase</fullName>
            <shortName evidence="15">UROM</shortName>
        </alternativeName>
    </domain>
    <domain>
        <recommendedName>
            <fullName evidence="15">Precorrin-2 dehydrogenase</fullName>
            <ecNumber evidence="15">1.3.1.76</ecNumber>
        </recommendedName>
    </domain>
    <domain>
        <recommendedName>
            <fullName evidence="15">Sirohydrochlorin ferrochelatase</fullName>
            <ecNumber evidence="15">4.99.1.4</ecNumber>
        </recommendedName>
    </domain>
</protein>
<dbReference type="NCBIfam" id="TIGR01469">
    <property type="entry name" value="cobA_cysG_Cterm"/>
    <property type="match status" value="1"/>
</dbReference>
<feature type="modified residue" description="Phosphoserine" evidence="15">
    <location>
        <position position="128"/>
    </location>
</feature>
<keyword evidence="10 15" id="KW-0627">Porphyrin biosynthesis</keyword>
<evidence type="ECO:0000256" key="16">
    <source>
        <dbReference type="PIRSR" id="PIRSR036426-1"/>
    </source>
</evidence>
<dbReference type="Proteomes" id="UP000027644">
    <property type="component" value="Unassembled WGS sequence"/>
</dbReference>
<dbReference type="PROSITE" id="PS00839">
    <property type="entry name" value="SUMT_1"/>
    <property type="match status" value="1"/>
</dbReference>
<dbReference type="InterPro" id="IPR006366">
    <property type="entry name" value="CobA/CysG_C"/>
</dbReference>
<feature type="domain" description="Tetrapyrrole methylase" evidence="18">
    <location>
        <begin position="219"/>
        <end position="428"/>
    </location>
</feature>
<dbReference type="GO" id="GO:0043115">
    <property type="term" value="F:precorrin-2 dehydrogenase activity"/>
    <property type="evidence" value="ECO:0007669"/>
    <property type="project" value="UniProtKB-UniRule"/>
</dbReference>
<dbReference type="PIRSF" id="PIRSF036426">
    <property type="entry name" value="Sirohaem_synth"/>
    <property type="match status" value="1"/>
</dbReference>
<dbReference type="PANTHER" id="PTHR45790">
    <property type="entry name" value="SIROHEME SYNTHASE-RELATED"/>
    <property type="match status" value="1"/>
</dbReference>
<comment type="pathway">
    <text evidence="14 15">Cofactor biosynthesis; adenosylcobalamin biosynthesis; precorrin-2 from uroporphyrinogen III: step 1/1.</text>
</comment>
<feature type="region of interest" description="Uroporphyrinogen-III C-methyltransferase" evidence="15">
    <location>
        <begin position="217"/>
        <end position="470"/>
    </location>
</feature>
<evidence type="ECO:0000256" key="14">
    <source>
        <dbReference type="ARBA" id="ARBA00060548"/>
    </source>
</evidence>
<dbReference type="Gene3D" id="3.40.1010.10">
    <property type="entry name" value="Cobalt-precorrin-4 Transmethylase, Domain 1"/>
    <property type="match status" value="1"/>
</dbReference>
<evidence type="ECO:0000259" key="18">
    <source>
        <dbReference type="Pfam" id="PF00590"/>
    </source>
</evidence>
<feature type="active site" description="Proton acceptor" evidence="15 16">
    <location>
        <position position="249"/>
    </location>
</feature>
<dbReference type="AlphaFoldDB" id="A0A074VZ43"/>
<sequence>MNHYPIFTQLHQRKVLLVGGGHVAERKAGALLEAGAHLLVVAQQTTARFKEWFDRQQAEHISTEFSPDLLNGIFLVIAATSDHALNRRIFQAAEAAATFCNCVDQPDCCSFIVPALIDRNPIQVAVSSSGHAPVLARLIRQQIELLLPFSIGRAAAMAGRWRKRVKATLHNMSERRRFWEYLFEHSRFNQHIARGDEFAAETLLQQQLTQHQPLPQGEVTLVGAGPGDAGLLTLHALQAIQTADVVLYDALVSAEVLDLVRRDALKISVGKRCGHHQVQQQQTNELLVQWAQQGKRVVRLKGGDPFIFGRGGEECAILQAAEIPFRIIPGISAGLGATAYAGIPLTHRDYAQSVLFITGHQQLADQPYGWQTLARNRQTLVIYMGTLKAAEISRQLINHGRAADTPVAIISHGTLSSQSVLTGRLHQLADLAQQADTPALMVIGEVVQLREQLAWFNQTDNQPVVSEAAA</sequence>
<comment type="catalytic activity">
    <reaction evidence="15">
        <text>uroporphyrinogen III + 2 S-adenosyl-L-methionine = precorrin-2 + 2 S-adenosyl-L-homocysteine + H(+)</text>
        <dbReference type="Rhea" id="RHEA:32459"/>
        <dbReference type="ChEBI" id="CHEBI:15378"/>
        <dbReference type="ChEBI" id="CHEBI:57308"/>
        <dbReference type="ChEBI" id="CHEBI:57856"/>
        <dbReference type="ChEBI" id="CHEBI:58827"/>
        <dbReference type="ChEBI" id="CHEBI:59789"/>
        <dbReference type="EC" id="2.1.1.107"/>
    </reaction>
</comment>
<dbReference type="SUPFAM" id="SSF75615">
    <property type="entry name" value="Siroheme synthase middle domains-like"/>
    <property type="match status" value="1"/>
</dbReference>
<dbReference type="InterPro" id="IPR014776">
    <property type="entry name" value="4pyrrole_Mease_sub2"/>
</dbReference>
<evidence type="ECO:0000256" key="9">
    <source>
        <dbReference type="ARBA" id="ARBA00023239"/>
    </source>
</evidence>
<comment type="pathway">
    <text evidence="15">Porphyrin-containing compound metabolism; siroheme biosynthesis; siroheme from sirohydrochlorin: step 1/1.</text>
</comment>
<dbReference type="PROSITE" id="PS00840">
    <property type="entry name" value="SUMT_2"/>
    <property type="match status" value="1"/>
</dbReference>
<evidence type="ECO:0000256" key="12">
    <source>
        <dbReference type="ARBA" id="ARBA00025705"/>
    </source>
</evidence>
<evidence type="ECO:0000256" key="3">
    <source>
        <dbReference type="ARBA" id="ARBA00022573"/>
    </source>
</evidence>
<dbReference type="NCBIfam" id="TIGR01470">
    <property type="entry name" value="cysG_Nterm"/>
    <property type="match status" value="1"/>
</dbReference>
<gene>
    <name evidence="15" type="primary">cysG</name>
    <name evidence="21" type="ORF">SASC598J21_017630</name>
</gene>
<dbReference type="InterPro" id="IPR006367">
    <property type="entry name" value="Sirohaem_synthase_N"/>
</dbReference>
<evidence type="ECO:0000256" key="6">
    <source>
        <dbReference type="ARBA" id="ARBA00022691"/>
    </source>
</evidence>
<dbReference type="InterPro" id="IPR037115">
    <property type="entry name" value="Sirohaem_synt_dimer_dom_sf"/>
</dbReference>
<evidence type="ECO:0000256" key="4">
    <source>
        <dbReference type="ARBA" id="ARBA00022603"/>
    </source>
</evidence>
<feature type="binding site" evidence="15">
    <location>
        <position position="384"/>
    </location>
    <ligand>
        <name>S-adenosyl-L-methionine</name>
        <dbReference type="ChEBI" id="CHEBI:59789"/>
    </ligand>
</feature>
<dbReference type="EC" id="2.1.1.107" evidence="15"/>
<dbReference type="GO" id="GO:0019354">
    <property type="term" value="P:siroheme biosynthetic process"/>
    <property type="evidence" value="ECO:0007669"/>
    <property type="project" value="UniProtKB-UniRule"/>
</dbReference>
<feature type="region of interest" description="Precorrin-2 dehydrogenase / sirohydrochlorin ferrochelatase" evidence="15">
    <location>
        <begin position="1"/>
        <end position="204"/>
    </location>
</feature>
<dbReference type="Pfam" id="PF00590">
    <property type="entry name" value="TP_methylase"/>
    <property type="match status" value="1"/>
</dbReference>
<name>A0A074VZ43_9NEIS</name>
<feature type="binding site" evidence="15">
    <location>
        <begin position="332"/>
        <end position="333"/>
    </location>
    <ligand>
        <name>S-adenosyl-L-methionine</name>
        <dbReference type="ChEBI" id="CHEBI:59789"/>
    </ligand>
</feature>
<dbReference type="PANTHER" id="PTHR45790:SF1">
    <property type="entry name" value="SIROHEME SYNTHASE"/>
    <property type="match status" value="1"/>
</dbReference>
<dbReference type="GO" id="GO:0051287">
    <property type="term" value="F:NAD binding"/>
    <property type="evidence" value="ECO:0007669"/>
    <property type="project" value="InterPro"/>
</dbReference>
<evidence type="ECO:0000259" key="19">
    <source>
        <dbReference type="Pfam" id="PF10414"/>
    </source>
</evidence>
<keyword evidence="4 15" id="KW-0489">Methyltransferase</keyword>
<dbReference type="EC" id="4.99.1.4" evidence="15"/>
<keyword evidence="15" id="KW-0597">Phosphoprotein</keyword>
<dbReference type="SUPFAM" id="SSF51735">
    <property type="entry name" value="NAD(P)-binding Rossmann-fold domains"/>
    <property type="match status" value="1"/>
</dbReference>
<dbReference type="InterPro" id="IPR012409">
    <property type="entry name" value="Sirohaem_synth"/>
</dbReference>
<keyword evidence="7 15" id="KW-0560">Oxidoreductase</keyword>
<evidence type="ECO:0000256" key="7">
    <source>
        <dbReference type="ARBA" id="ARBA00023002"/>
    </source>
</evidence>
<keyword evidence="3 15" id="KW-0169">Cobalamin biosynthesis</keyword>
<dbReference type="GO" id="GO:0004851">
    <property type="term" value="F:uroporphyrin-III C-methyltransferase activity"/>
    <property type="evidence" value="ECO:0007669"/>
    <property type="project" value="UniProtKB-UniRule"/>
</dbReference>
<dbReference type="InterPro" id="IPR036291">
    <property type="entry name" value="NAD(P)-bd_dom_sf"/>
</dbReference>
<dbReference type="FunFam" id="3.40.1010.10:FF:000001">
    <property type="entry name" value="Siroheme synthase"/>
    <property type="match status" value="1"/>
</dbReference>
<evidence type="ECO:0000259" key="20">
    <source>
        <dbReference type="Pfam" id="PF14824"/>
    </source>
</evidence>
<comment type="similarity">
    <text evidence="2 17">Belongs to the precorrin methyltransferase family.</text>
</comment>
<dbReference type="Gene3D" id="1.10.8.210">
    <property type="entry name" value="Sirohaem synthase, dimerisation domain"/>
    <property type="match status" value="1"/>
</dbReference>
<comment type="catalytic activity">
    <reaction evidence="13 15">
        <text>precorrin-2 + NAD(+) = sirohydrochlorin + NADH + 2 H(+)</text>
        <dbReference type="Rhea" id="RHEA:15613"/>
        <dbReference type="ChEBI" id="CHEBI:15378"/>
        <dbReference type="ChEBI" id="CHEBI:57540"/>
        <dbReference type="ChEBI" id="CHEBI:57945"/>
        <dbReference type="ChEBI" id="CHEBI:58351"/>
        <dbReference type="ChEBI" id="CHEBI:58827"/>
        <dbReference type="EC" id="1.3.1.76"/>
    </reaction>
</comment>
<dbReference type="Pfam" id="PF10414">
    <property type="entry name" value="CysG_dimeriser"/>
    <property type="match status" value="1"/>
</dbReference>
<feature type="binding site" evidence="15">
    <location>
        <position position="226"/>
    </location>
    <ligand>
        <name>S-adenosyl-L-methionine</name>
        <dbReference type="ChEBI" id="CHEBI:59789"/>
    </ligand>
</feature>
<keyword evidence="8 15" id="KW-0520">NAD</keyword>
<feature type="binding site" evidence="15">
    <location>
        <position position="307"/>
    </location>
    <ligand>
        <name>S-adenosyl-L-methionine</name>
        <dbReference type="ChEBI" id="CHEBI:59789"/>
    </ligand>
</feature>
<feature type="binding site" evidence="15">
    <location>
        <begin position="22"/>
        <end position="23"/>
    </location>
    <ligand>
        <name>NAD(+)</name>
        <dbReference type="ChEBI" id="CHEBI:57540"/>
    </ligand>
</feature>
<keyword evidence="9 15" id="KW-0456">Lyase</keyword>
<dbReference type="InterPro" id="IPR014777">
    <property type="entry name" value="4pyrrole_Mease_sub1"/>
</dbReference>
<evidence type="ECO:0000256" key="8">
    <source>
        <dbReference type="ARBA" id="ARBA00023027"/>
    </source>
</evidence>
<evidence type="ECO:0000256" key="17">
    <source>
        <dbReference type="RuleBase" id="RU003960"/>
    </source>
</evidence>
<comment type="similarity">
    <text evidence="15">In the N-terminal section; belongs to the precorrin-2 dehydrogenase / sirohydrochlorin ferrochelatase family.</text>
</comment>
<evidence type="ECO:0000256" key="11">
    <source>
        <dbReference type="ARBA" id="ARBA00023268"/>
    </source>
</evidence>
<comment type="pathway">
    <text evidence="1 15">Porphyrin-containing compound metabolism; siroheme biosynthesis; sirohydrochlorin from precorrin-2: step 1/1.</text>
</comment>
<keyword evidence="6 15" id="KW-0949">S-adenosyl-L-methionine</keyword>
<evidence type="ECO:0000313" key="21">
    <source>
        <dbReference type="EMBL" id="KEQ00494.1"/>
    </source>
</evidence>
<dbReference type="EMBL" id="AVQL01000450">
    <property type="protein sequence ID" value="KEQ00494.1"/>
    <property type="molecule type" value="Genomic_DNA"/>
</dbReference>
<comment type="pathway">
    <text evidence="12 15">Porphyrin-containing compound metabolism; siroheme biosynthesis; precorrin-2 from uroporphyrinogen III: step 1/1.</text>
</comment>
<dbReference type="NCBIfam" id="NF004790">
    <property type="entry name" value="PRK06136.1"/>
    <property type="match status" value="1"/>
</dbReference>
<dbReference type="Pfam" id="PF13241">
    <property type="entry name" value="NAD_binding_7"/>
    <property type="match status" value="1"/>
</dbReference>
<evidence type="ECO:0000256" key="13">
    <source>
        <dbReference type="ARBA" id="ARBA00047561"/>
    </source>
</evidence>
<dbReference type="InterPro" id="IPR050161">
    <property type="entry name" value="Siro_Cobalamin_biosynth"/>
</dbReference>
<comment type="similarity">
    <text evidence="15">In the C-terminal section; belongs to the precorrin methyltransferase family.</text>
</comment>
<comment type="pathway">
    <text evidence="15">Cofactor biosynthesis; adenosylcobalamin biosynthesis; sirohydrochlorin from precorrin-2: step 1/1.</text>
</comment>
<feature type="domain" description="Sirohaem synthase dimerisation" evidence="19">
    <location>
        <begin position="150"/>
        <end position="208"/>
    </location>
</feature>
<comment type="catalytic activity">
    <reaction evidence="15">
        <text>siroheme + 2 H(+) = sirohydrochlorin + Fe(2+)</text>
        <dbReference type="Rhea" id="RHEA:24360"/>
        <dbReference type="ChEBI" id="CHEBI:15378"/>
        <dbReference type="ChEBI" id="CHEBI:29033"/>
        <dbReference type="ChEBI" id="CHEBI:58351"/>
        <dbReference type="ChEBI" id="CHEBI:60052"/>
        <dbReference type="EC" id="4.99.1.4"/>
    </reaction>
</comment>
<dbReference type="InterPro" id="IPR028281">
    <property type="entry name" value="Sirohaem_synthase_central"/>
</dbReference>
<dbReference type="GO" id="GO:0032259">
    <property type="term" value="P:methylation"/>
    <property type="evidence" value="ECO:0007669"/>
    <property type="project" value="UniProtKB-KW"/>
</dbReference>
<evidence type="ECO:0000313" key="22">
    <source>
        <dbReference type="Proteomes" id="UP000027644"/>
    </source>
</evidence>
<dbReference type="GO" id="GO:0009236">
    <property type="term" value="P:cobalamin biosynthetic process"/>
    <property type="evidence" value="ECO:0007669"/>
    <property type="project" value="UniProtKB-UniRule"/>
</dbReference>
<feature type="binding site" evidence="15">
    <location>
        <begin position="43"/>
        <end position="44"/>
    </location>
    <ligand>
        <name>NAD(+)</name>
        <dbReference type="ChEBI" id="CHEBI:57540"/>
    </ligand>
</feature>
<organism evidence="21 22">
    <name type="scientific">Snodgrassella alvi SCGC AB-598-J21</name>
    <dbReference type="NCBI Taxonomy" id="1385367"/>
    <lineage>
        <taxon>Bacteria</taxon>
        <taxon>Pseudomonadati</taxon>
        <taxon>Pseudomonadota</taxon>
        <taxon>Betaproteobacteria</taxon>
        <taxon>Neisseriales</taxon>
        <taxon>Neisseriaceae</taxon>
        <taxon>Snodgrassella</taxon>
    </lineage>
</organism>
<dbReference type="EC" id="1.3.1.76" evidence="15"/>
<evidence type="ECO:0000256" key="1">
    <source>
        <dbReference type="ARBA" id="ARBA00005010"/>
    </source>
</evidence>
<evidence type="ECO:0000256" key="5">
    <source>
        <dbReference type="ARBA" id="ARBA00022679"/>
    </source>
</evidence>
<dbReference type="GO" id="GO:0051266">
    <property type="term" value="F:sirohydrochlorin ferrochelatase activity"/>
    <property type="evidence" value="ECO:0007669"/>
    <property type="project" value="UniProtKB-EC"/>
</dbReference>
<dbReference type="Gene3D" id="3.30.160.110">
    <property type="entry name" value="Siroheme synthase, domain 2"/>
    <property type="match status" value="1"/>
</dbReference>
<accession>A0A074VZ43</accession>
<dbReference type="InterPro" id="IPR019478">
    <property type="entry name" value="Sirohaem_synthase_dimer_dom"/>
</dbReference>
<dbReference type="FunFam" id="3.30.950.10:FF:000001">
    <property type="entry name" value="Siroheme synthase"/>
    <property type="match status" value="1"/>
</dbReference>